<evidence type="ECO:0000256" key="14">
    <source>
        <dbReference type="ARBA" id="ARBA00023175"/>
    </source>
</evidence>
<dbReference type="Pfam" id="PF18199">
    <property type="entry name" value="Dynein_C"/>
    <property type="match status" value="1"/>
</dbReference>
<dbReference type="InterPro" id="IPR041658">
    <property type="entry name" value="AAA_lid_11"/>
</dbReference>
<dbReference type="SMART" id="SM00382">
    <property type="entry name" value="AAA"/>
    <property type="match status" value="3"/>
</dbReference>
<dbReference type="GO" id="GO:0051959">
    <property type="term" value="F:dynein light intermediate chain binding"/>
    <property type="evidence" value="ECO:0007669"/>
    <property type="project" value="InterPro"/>
</dbReference>
<dbReference type="Pfam" id="PF12781">
    <property type="entry name" value="AAA_9"/>
    <property type="match status" value="1"/>
</dbReference>
<feature type="region of interest" description="Disordered" evidence="19">
    <location>
        <begin position="599"/>
        <end position="619"/>
    </location>
</feature>
<evidence type="ECO:0000256" key="2">
    <source>
        <dbReference type="ARBA" id="ARBA00008887"/>
    </source>
</evidence>
<dbReference type="Gene3D" id="6.10.140.1060">
    <property type="match status" value="1"/>
</dbReference>
<dbReference type="FunFam" id="1.10.8.710:FF:000007">
    <property type="entry name" value="Putative dynein heavy chain"/>
    <property type="match status" value="1"/>
</dbReference>
<evidence type="ECO:0000256" key="4">
    <source>
        <dbReference type="ARBA" id="ARBA00022490"/>
    </source>
</evidence>
<dbReference type="InterPro" id="IPR013783">
    <property type="entry name" value="Ig-like_fold"/>
</dbReference>
<feature type="coiled-coil region" evidence="18">
    <location>
        <begin position="3273"/>
        <end position="3335"/>
    </location>
</feature>
<keyword evidence="8" id="KW-0970">Cilium biogenesis/degradation</keyword>
<dbReference type="Gene3D" id="1.10.8.720">
    <property type="entry name" value="Region D6 of dynein motor"/>
    <property type="match status" value="1"/>
</dbReference>
<keyword evidence="12 18" id="KW-0175">Coiled coil</keyword>
<dbReference type="Pfam" id="PF12777">
    <property type="entry name" value="MT"/>
    <property type="match status" value="1"/>
</dbReference>
<dbReference type="SUPFAM" id="SSF117281">
    <property type="entry name" value="Kelch motif"/>
    <property type="match status" value="2"/>
</dbReference>
<dbReference type="InterPro" id="IPR014756">
    <property type="entry name" value="Ig_E-set"/>
</dbReference>
<dbReference type="Gene3D" id="1.10.472.130">
    <property type="match status" value="1"/>
</dbReference>
<evidence type="ECO:0000256" key="8">
    <source>
        <dbReference type="ARBA" id="ARBA00022794"/>
    </source>
</evidence>
<evidence type="ECO:0000256" key="11">
    <source>
        <dbReference type="ARBA" id="ARBA00023017"/>
    </source>
</evidence>
<gene>
    <name evidence="21" type="ORF">MSP1404_LOCUS5463</name>
</gene>
<evidence type="ECO:0000259" key="20">
    <source>
        <dbReference type="SMART" id="SM00382"/>
    </source>
</evidence>
<dbReference type="Pfam" id="PF17857">
    <property type="entry name" value="AAA_lid_1"/>
    <property type="match status" value="1"/>
</dbReference>
<dbReference type="PANTHER" id="PTHR45703:SF8">
    <property type="entry name" value="DYNEINS HEAVY CHAIN"/>
    <property type="match status" value="1"/>
</dbReference>
<comment type="subcellular location">
    <subcellularLocation>
        <location evidence="1">Cytoplasm</location>
        <location evidence="1">Cytoskeleton</location>
        <location evidence="1">Flagellum axoneme</location>
    </subcellularLocation>
</comment>
<dbReference type="Gene3D" id="1.20.140.100">
    <property type="entry name" value="Dynein heavy chain, N-terminal domain 2"/>
    <property type="match status" value="1"/>
</dbReference>
<dbReference type="Gene3D" id="2.60.40.10">
    <property type="entry name" value="Immunoglobulins"/>
    <property type="match status" value="2"/>
</dbReference>
<feature type="repeat" description="Filamin" evidence="17">
    <location>
        <begin position="431"/>
        <end position="545"/>
    </location>
</feature>
<dbReference type="EMBL" id="HBEV01007148">
    <property type="protein sequence ID" value="CAD8586384.1"/>
    <property type="molecule type" value="Transcribed_RNA"/>
</dbReference>
<keyword evidence="10" id="KW-0282">Flagellum</keyword>
<dbReference type="Gene3D" id="1.20.920.20">
    <property type="match status" value="1"/>
</dbReference>
<evidence type="ECO:0000256" key="12">
    <source>
        <dbReference type="ARBA" id="ARBA00023054"/>
    </source>
</evidence>
<feature type="compositionally biased region" description="Acidic residues" evidence="19">
    <location>
        <begin position="751"/>
        <end position="777"/>
    </location>
</feature>
<accession>A0A7S0KMK0</accession>
<dbReference type="Pfam" id="PF08393">
    <property type="entry name" value="DHC_N2"/>
    <property type="match status" value="1"/>
</dbReference>
<feature type="domain" description="AAA+ ATPase" evidence="20">
    <location>
        <begin position="2806"/>
        <end position="2966"/>
    </location>
</feature>
<dbReference type="InterPro" id="IPR042228">
    <property type="entry name" value="Dynein_linker_3"/>
</dbReference>
<dbReference type="InterPro" id="IPR003593">
    <property type="entry name" value="AAA+_ATPase"/>
</dbReference>
<dbReference type="Pfam" id="PF03028">
    <property type="entry name" value="Dynein_heavy"/>
    <property type="match status" value="1"/>
</dbReference>
<dbReference type="Pfam" id="PF12780">
    <property type="entry name" value="AAA_8"/>
    <property type="match status" value="1"/>
</dbReference>
<dbReference type="InterPro" id="IPR015915">
    <property type="entry name" value="Kelch-typ_b-propeller"/>
</dbReference>
<dbReference type="FunFam" id="1.20.140.100:FF:000001">
    <property type="entry name" value="dynein heavy chain 17, axonemal"/>
    <property type="match status" value="1"/>
</dbReference>
<dbReference type="InterPro" id="IPR043160">
    <property type="entry name" value="Dynein_C_barrel"/>
</dbReference>
<evidence type="ECO:0000256" key="7">
    <source>
        <dbReference type="ARBA" id="ARBA00022741"/>
    </source>
</evidence>
<evidence type="ECO:0000256" key="15">
    <source>
        <dbReference type="ARBA" id="ARBA00023212"/>
    </source>
</evidence>
<dbReference type="Pfam" id="PF12774">
    <property type="entry name" value="AAA_6"/>
    <property type="match status" value="1"/>
</dbReference>
<dbReference type="FunFam" id="3.10.490.20:FF:000009">
    <property type="entry name" value="Dynein heavy chain 4"/>
    <property type="match status" value="1"/>
</dbReference>
<dbReference type="InterPro" id="IPR013602">
    <property type="entry name" value="Dynein_heavy_linker"/>
</dbReference>
<evidence type="ECO:0000256" key="6">
    <source>
        <dbReference type="ARBA" id="ARBA00022737"/>
    </source>
</evidence>
<dbReference type="Pfam" id="PF17852">
    <property type="entry name" value="Dynein_AAA_lid"/>
    <property type="match status" value="1"/>
</dbReference>
<dbReference type="PROSITE" id="PS50194">
    <property type="entry name" value="FILAMIN_REPEAT"/>
    <property type="match status" value="1"/>
</dbReference>
<keyword evidence="3" id="KW-0880">Kelch repeat</keyword>
<dbReference type="FunFam" id="3.40.50.300:FF:002141">
    <property type="entry name" value="Dynein heavy chain"/>
    <property type="match status" value="1"/>
</dbReference>
<dbReference type="GO" id="GO:0008569">
    <property type="term" value="F:minus-end-directed microtubule motor activity"/>
    <property type="evidence" value="ECO:0007669"/>
    <property type="project" value="InterPro"/>
</dbReference>
<dbReference type="InterPro" id="IPR027417">
    <property type="entry name" value="P-loop_NTPase"/>
</dbReference>
<keyword evidence="9" id="KW-0067">ATP-binding</keyword>
<keyword evidence="6" id="KW-0677">Repeat</keyword>
<evidence type="ECO:0000256" key="19">
    <source>
        <dbReference type="SAM" id="MobiDB-lite"/>
    </source>
</evidence>
<dbReference type="Gene3D" id="1.20.58.1120">
    <property type="match status" value="1"/>
</dbReference>
<evidence type="ECO:0000313" key="21">
    <source>
        <dbReference type="EMBL" id="CAD8586384.1"/>
    </source>
</evidence>
<dbReference type="Pfam" id="PF18198">
    <property type="entry name" value="AAA_lid_11"/>
    <property type="match status" value="1"/>
</dbReference>
<dbReference type="InterPro" id="IPR024317">
    <property type="entry name" value="Dynein_heavy_chain_D4_dom"/>
</dbReference>
<dbReference type="InterPro" id="IPR026983">
    <property type="entry name" value="DHC"/>
</dbReference>
<evidence type="ECO:0000256" key="1">
    <source>
        <dbReference type="ARBA" id="ARBA00004611"/>
    </source>
</evidence>
<organism evidence="21">
    <name type="scientific">Micromonas pusilla</name>
    <name type="common">Picoplanktonic green alga</name>
    <name type="synonym">Chromulina pusilla</name>
    <dbReference type="NCBI Taxonomy" id="38833"/>
    <lineage>
        <taxon>Eukaryota</taxon>
        <taxon>Viridiplantae</taxon>
        <taxon>Chlorophyta</taxon>
        <taxon>Mamiellophyceae</taxon>
        <taxon>Mamiellales</taxon>
        <taxon>Mamiellaceae</taxon>
        <taxon>Micromonas</taxon>
    </lineage>
</organism>
<dbReference type="InterPro" id="IPR004273">
    <property type="entry name" value="Dynein_heavy_D6_P-loop"/>
</dbReference>
<keyword evidence="11" id="KW-0243">Dynein</keyword>
<evidence type="ECO:0000256" key="10">
    <source>
        <dbReference type="ARBA" id="ARBA00022846"/>
    </source>
</evidence>
<dbReference type="GO" id="GO:0045505">
    <property type="term" value="F:dynein intermediate chain binding"/>
    <property type="evidence" value="ECO:0007669"/>
    <property type="project" value="InterPro"/>
</dbReference>
<dbReference type="FunFam" id="3.40.50.300:FF:001275">
    <property type="entry name" value="Dynein heavy chain, putative"/>
    <property type="match status" value="1"/>
</dbReference>
<dbReference type="Gene3D" id="1.10.8.1220">
    <property type="match status" value="1"/>
</dbReference>
<dbReference type="Gene3D" id="3.20.180.20">
    <property type="entry name" value="Dynein heavy chain, N-terminal domain 2"/>
    <property type="match status" value="1"/>
</dbReference>
<keyword evidence="14" id="KW-0505">Motor protein</keyword>
<dbReference type="SMART" id="SM00557">
    <property type="entry name" value="IG_FLMN"/>
    <property type="match status" value="1"/>
</dbReference>
<keyword evidence="7" id="KW-0547">Nucleotide-binding</keyword>
<reference evidence="21" key="1">
    <citation type="submission" date="2021-01" db="EMBL/GenBank/DDBJ databases">
        <authorList>
            <person name="Corre E."/>
            <person name="Pelletier E."/>
            <person name="Niang G."/>
            <person name="Scheremetjew M."/>
            <person name="Finn R."/>
            <person name="Kale V."/>
            <person name="Holt S."/>
            <person name="Cochrane G."/>
            <person name="Meng A."/>
            <person name="Brown T."/>
            <person name="Cohen L."/>
        </authorList>
    </citation>
    <scope>NUCLEOTIDE SEQUENCE</scope>
    <source>
        <strain evidence="21">CCMP494</strain>
    </source>
</reference>
<keyword evidence="4" id="KW-0963">Cytoplasm</keyword>
<dbReference type="GO" id="GO:0030286">
    <property type="term" value="C:dynein complex"/>
    <property type="evidence" value="ECO:0007669"/>
    <property type="project" value="UniProtKB-KW"/>
</dbReference>
<dbReference type="FunFam" id="1.10.287.2620:FF:000001">
    <property type="entry name" value="Cytoplasmic dynein heavy chain 1"/>
    <property type="match status" value="1"/>
</dbReference>
<dbReference type="FunFam" id="1.20.58.1120:FF:000001">
    <property type="entry name" value="dynein heavy chain 2, axonemal"/>
    <property type="match status" value="1"/>
</dbReference>
<dbReference type="InterPro" id="IPR002909">
    <property type="entry name" value="IPT_dom"/>
</dbReference>
<feature type="region of interest" description="Disordered" evidence="19">
    <location>
        <begin position="707"/>
        <end position="833"/>
    </location>
</feature>
<feature type="compositionally biased region" description="Polar residues" evidence="19">
    <location>
        <begin position="674"/>
        <end position="684"/>
    </location>
</feature>
<dbReference type="InterPro" id="IPR035699">
    <property type="entry name" value="AAA_6"/>
</dbReference>
<evidence type="ECO:0000256" key="9">
    <source>
        <dbReference type="ARBA" id="ARBA00022840"/>
    </source>
</evidence>
<dbReference type="PANTHER" id="PTHR45703">
    <property type="entry name" value="DYNEIN HEAVY CHAIN"/>
    <property type="match status" value="1"/>
</dbReference>
<dbReference type="InterPro" id="IPR024743">
    <property type="entry name" value="Dynein_HC_stalk"/>
</dbReference>
<dbReference type="FunFam" id="1.20.920.30:FF:000007">
    <property type="entry name" value="Dynein axonemal heavy chain 10"/>
    <property type="match status" value="1"/>
</dbReference>
<dbReference type="InterPro" id="IPR043157">
    <property type="entry name" value="Dynein_AAA1S"/>
</dbReference>
<feature type="domain" description="AAA+ ATPase" evidence="20">
    <location>
        <begin position="2459"/>
        <end position="2604"/>
    </location>
</feature>
<evidence type="ECO:0000256" key="3">
    <source>
        <dbReference type="ARBA" id="ARBA00022441"/>
    </source>
</evidence>
<dbReference type="InterPro" id="IPR042222">
    <property type="entry name" value="Dynein_2_N"/>
</dbReference>
<evidence type="ECO:0000256" key="18">
    <source>
        <dbReference type="SAM" id="Coils"/>
    </source>
</evidence>
<dbReference type="SUPFAM" id="SSF81296">
    <property type="entry name" value="E set domains"/>
    <property type="match status" value="1"/>
</dbReference>
<dbReference type="GO" id="GO:0005874">
    <property type="term" value="C:microtubule"/>
    <property type="evidence" value="ECO:0007669"/>
    <property type="project" value="UniProtKB-KW"/>
</dbReference>
<dbReference type="Gene3D" id="1.20.1270.280">
    <property type="match status" value="1"/>
</dbReference>
<dbReference type="Pfam" id="PF12775">
    <property type="entry name" value="AAA_7"/>
    <property type="match status" value="1"/>
</dbReference>
<dbReference type="Gene3D" id="1.10.287.2620">
    <property type="match status" value="1"/>
</dbReference>
<feature type="compositionally biased region" description="Acidic residues" evidence="19">
    <location>
        <begin position="709"/>
        <end position="721"/>
    </location>
</feature>
<keyword evidence="16" id="KW-0966">Cell projection</keyword>
<proteinExistence type="inferred from homology"/>
<dbReference type="InterPro" id="IPR017868">
    <property type="entry name" value="Filamin/ABP280_repeat-like"/>
</dbReference>
<dbReference type="InterPro" id="IPR042219">
    <property type="entry name" value="AAA_lid_11_sf"/>
</dbReference>
<dbReference type="Gene3D" id="2.120.10.80">
    <property type="entry name" value="Kelch-type beta propeller"/>
    <property type="match status" value="3"/>
</dbReference>
<evidence type="ECO:0000256" key="13">
    <source>
        <dbReference type="ARBA" id="ARBA00023069"/>
    </source>
</evidence>
<dbReference type="FunFam" id="3.40.50.300:FF:000049">
    <property type="entry name" value="Dynein, axonemal, heavy chain 5"/>
    <property type="match status" value="1"/>
</dbReference>
<dbReference type="GO" id="GO:0030030">
    <property type="term" value="P:cell projection organization"/>
    <property type="evidence" value="ECO:0007669"/>
    <property type="project" value="UniProtKB-KW"/>
</dbReference>
<keyword evidence="13" id="KW-0969">Cilium</keyword>
<dbReference type="Gene3D" id="3.40.50.300">
    <property type="entry name" value="P-loop containing nucleotide triphosphate hydrolases"/>
    <property type="match status" value="5"/>
</dbReference>
<name>A0A7S0KMK0_MICPS</name>
<feature type="domain" description="AAA+ ATPase" evidence="20">
    <location>
        <begin position="1800"/>
        <end position="1969"/>
    </location>
</feature>
<keyword evidence="15" id="KW-0206">Cytoskeleton</keyword>
<dbReference type="Pfam" id="PF00630">
    <property type="entry name" value="Filamin"/>
    <property type="match status" value="1"/>
</dbReference>
<dbReference type="Pfam" id="PF24681">
    <property type="entry name" value="Kelch_KLHDC2_KLHL20_DRC7"/>
    <property type="match status" value="3"/>
</dbReference>
<dbReference type="SUPFAM" id="SSF52540">
    <property type="entry name" value="P-loop containing nucleoside triphosphate hydrolases"/>
    <property type="match status" value="4"/>
</dbReference>
<sequence length="4563" mass="509597">MSVTWEEAPLKGESPEARSGHTLTVVDTKAYLLGGTGRKDGKPCVFGAMHTLDLTNSELLVWSEVEGDSLPPRSRHSCVVVKHFLVVFGGLNHRARYDDVWIYDTKKNAWHELKCGGGAEDRPSPRAHHTATIVGNQMFVFGGYSGHGKSSNEFFVLDFGTFFEEMETPDDVDTPKPATWSKPVLNGNGPSPRFDHGASWFPNKFVVLGGRDNMAMFNDTHFLDLDTMTWVEEGTSAPSPYTMEISNHQLSAIESVPKYKMFCLTGKKGQNEYMNHVDVMDCGTLVWNTPKAIGSPPVVREDTAMAYDPKTCKVILFGGWSNRWLGDTWTLNVSPIIGPPYACSKVVPDIGPVFGESEIVIHGLQFKESDKIEVSFRSGKNEKIAEGQFVDEHTLTCQTPNFEDFGALEVDLRVNINDEGWTVNKLKFRYFANTSAANCIAYGPGVNSDVTGVYGVEIPFFICAKDTCNSKRTSGDDEFIVEVTNADDPKAPQGSVRLVDYDNGTHEVFYTVPTPGRYRIDVGYDDLGEPQEIIPIRGSPFYMNFGDPWTYQRTSGPAPLKRKHGALTSVGPQQVCLYGGDENGVSVLRTKQDGWTWGTAPVNGQPEPRKVQGQDSAGGGKMVVFGGTTLGAKGEELGDLATFTADPGGVSGSWKIIDGIKGYVPLRPRHAKDSGSSAEGSPQQGEIRESEASAKSEVFLPMESPAPAEEAELADVVEESEPTAPADGEELPAPVEGEEPPAPVASGEPAADGEAEPPAEGDEATPADGDAEPAADGDEAKSADGDAAASSKGEGAGDEGAGSVSTPAPSTPVRPLSPEAAGATQPVARSAPSVAMMGQSKLVIFGGETEGEDGKVSLEDFLTVDLNAGRLRWNEVPIEGDMFLPRKGAAICTVGDVVYIFGGIYKDEEEDKEVVLDDFVMLKPEGDVMVAELIPLQGSGIPDARAFAMMESVSDSSLMLYGGVNENPINDAFIFDCNKRKWQLMYRADPSVCEPTGALATVHAGKLLTVSSTGGNRFDVVATLDPDLSDNFSFTSCMKNGVSKQLDKLEKFFNMTEGAFGMADDSEKLKESFDVLMKVMGALFDARTRKEAIDLELDCIHETLFMLNKAKILTTANDKRLEEARLQWEAIANLTPEVREAVNPVQEARSEGIRKKIKDGTDNAAAYRKEFLESPIFKYETGFKGAYPLLDAARTKLVGLDESVKELTHLANMFEFPEAVEELTACVAECHEDLRNAKDVWDFSSLVEVQFIKWRANLWDDINTEEMEDQTKAFQKDSKTLPKKIRDADCYKGLDESVKNFLTSVPLVADLRSPDMRDRHWSSLMKVTGKEFTIDENFSLDNLLALELHKFADEVGEIVDCANKEAKMEVSLKKLDQVWAKVEWVQIKHKDTDINTIKLGEEDFEGLEDNQVMVQGMMANKYMKTFEEPITGWNKKLMMVADVNNIMSEIQRTWAYLESLFIYSDEVKKELPEAAARFKKIDSVIKSILKEACATKNVVNSACKDGLYKELENQQGELEKCEKALADYMESKRRAFPRFYFVSTADLLDILSNGNNPVKVMIHMNKCFQAIEKLTLDTENPGAGRRPKAKAIISCVGKETIPFKSEMGLDGKVEEYMNLIIDKMRGELKLHCFDAMQAYNNPKPRHEWCFDWSSQLGLVVNQIYWCLEVEEAFDKIAAGDAGAMKKYNEQQVQQITDLIATTRRDLDKPSRQKIMNMITIDAHSRDMVIGIIENGETSKRCFKWMSQLRTYWDADIDDSVIKICDASFPYGYEYLGNGGRLVITPLTDRIYITATQACWLSMGTAPAGPAGTGKTETSKDLSAQLGKSMYVFNCSPEMDYRTMGDIFKGLAASGSWGCFDEFNRLVPEVLSVCSVQYKCVTDAQKRKANMPGRGLEFVDKEGVKHDAIQNYKFIAADGVEMPLEEGCSGFITMNPGYIGRAELPESLKALFRPITVMVPDRQLIMENMLMAEGFVEAKMLAKKFASLYYLLEDMLSPQTHYDWGLRAIKSVLVVAGSLLRAEEGQDESDVLFRALRDFNIPKILAADMVIFMGLLNDLFLGVDPPRKRDMKFEKVIEETTAEMGLTVEDDFILRVVQLSELMAIRHCIFLMGVTGGGRTEAYRVLAKAMQKGVNVPEKEIVNDYLRPNNKKKVVIRDINPKSISTQEFYGYVNLSTREWKDGMMSYYMRELAQIPDEDPKWIILDGDLDANWIESMNSVMDDNRLLTLPSNERIRLLPHMKLIFEIRNLKFATPATATRAGILYISEKVQWKNMITSWMKRVVPEYAVKAKFKDPNQPAQWLTELVDKYLPDTIFEMKKSFQHITPLETMNFCTTLVNILEGMLKPENLNSKASQEAFETYFVLACVWAFGGGLAPKDGIDYRRNFDKWWKKKWTTIKFPNKGTVFDYYINAKTGEFAPWADLVSDVAYDSKLTPMTSVFVPTAETSSFSYFLDMMLELRAPIMFVGPAGTGKTQLVKGKLASLPEGNMSLNINFNYFTDVISFQKILESQLEKKAGVNYGPPGNNKLIYFVDDLNMPKLDPYDTAMPISHIRQHLGWGHWFDRAKLSPKVIHNTQYVACMNPTAGAFVINPRLQRLFMTLAVDFPGQDSLMKIYGTFLNGHLKHFNADCQELGMKLIQASLANHEKVVQSFRKTAINFHYEFTVRHLTNVFQGLLFSTPDNFNNVAKLSKLWLHESERVYADRLVSAKDLETYNRNVVQIANKFFKIPGIDDFYAREKAKPLIFCHFAGGVEEKIYNDITEYSKLQKILEDTLAEYNETNAVMDLVLFEDAMKHICRISRIISNPGGHALLVGVGGSGKQSLSKLAAHLCGMTTYMIVISGSYNVSSLKEDLQKMYKRAGLKGEGILFLFTDSQITDEKFLVLINDLLSSGEIPDLFPLEDKDEIINSMRGEVKAAGLNADNRDVCWDFFIQKTRENLHMVFTCSPVGEQFRIRAQRFLAMVNSTVIDWFQPWPEQALLGVSNRFLGELDLGTDEVAKAVMEFMPFSFKLVGKVSEKFKESERRYNYTTPKTFLELIKLYKNLLASKREVTEGQIDRLENGLEKLMKTQKDVDILVEQAKIKAVEVADKVASSETFAAQVQVEKDKANVENEAAQVEAEKCSVIQEQVLAKQVSVQADLDAAEPLVDAALAALDTLNKKDLGEAKSLKKPPAGVDDITAVVVILLQNNPRDKSWNAATKMMNNVERFMETLKGFKDQIDAGKVPKKNVDACRPYLELPHFNRDTIYNKSRAAAGLCEFAINIIKYYDVITMIEPKRKELADANAQLDEANATLQAVQDKVAGLNALVADLERQFNEAEADKNAAINEKERLEVKLGLATRLVNALAASGEQWKNDVAQLKIDNGLLVGDCLYAASFVTYNGPFTAKFRTELNTAFEKRMMENNIPMTEGIDVLKVLVDPATIAGWVSEGLPSDRTSVENGTITCNSERWPLMCDPQLQGIAWIKERESKNNLQVVRMGAAKTVDIMEKAIEAGHSVLIENMGESIDAVLMPTVTRSTYKKGRALFVKMGDKDVEYNPNFKLFLHTKMSNPHYPPEIQAETTLINFTVTQDGLEDQLLALVVNKERPDLEETKTALIIQNNEFTIKLKELEDTLLFKLANAEGDLTEDVELIESLEEAKRVADEIVLKVEESKETEEKINTSRERYRVAAARGALLFFMLNSLNKVHAFYAFSLNAFVTVFSRGIDLAPGGKKRAVKLSFRTVAKRVMGKFDWNMDLLKSLIPSVKGGDPRKSETSEEPTEEAMAKRLNALLETTTYTVYNYTRRGLFDKDKLIVSTLLTFSIMVKDGLLESDEYNALLKGLKSMRGTPCPDDLAVWMTDAQWAGLAGVEEKLAAFKGIARDMEKRNEEWAEWGMHELAETEPLPGEWNKKLTEFQKLLLVRAVRPDRITAALSLFVEKTMGSDYVNQEAFDARKMFEESGPSTPIFFVLFPGYSPSKDIEKLANEMGKSSENGKLTIISMGQGQEPIAEAVLDKYTQEGGWVFLDNVHLMQGWIPSLERKLEIAAESAHRDFRCFFSAEPINGAPFAKIVPESILQTCIKISNEPPSDLKSNMRRALAPFSQDVLDRSTTDEKKTVHTAVLFALCFYHSLLLGRKKFGVGIGIGLGSGLGYCRGYSFNMGDLVNCTEVLFNYLEGNDNVPWEDLRYMFGEVFYGGHITDAMDRRLCISYLDVLVTPDLLPSADGEAPTKQLAPGLIAPNPISYEELQNVVETKLPQETPSIYGLHFNAQLSLLTSEGEILFKTIDDVQGGGGGGGGGAVDMDSIVRSGVNNMYDFCPEPFNLIDIESRIVDKNPYVVCALQEATRMTDLINFIKRSLEELTLGLDGALNMSPAMEEVQNGIFRNSVPPSWMKQMSSRIQEVYSLSRWFKDVQERHAQLDKWTARSVEHPKTVWLPGLFNAKAFITAVQQVYARANQLPLDVMKFRTEVTRMQPGDIEEYSDEGTYIHGLTMEGARWDQDLGMVMDSKPKELRCLLPVIKVIPVTADKYDTNGYYMCPVYMNMQRANVYSAQVSTFTLKHPEDQPPVKWTLASVALLMQDELA</sequence>
<dbReference type="Pfam" id="PF01833">
    <property type="entry name" value="TIG"/>
    <property type="match status" value="1"/>
</dbReference>
<evidence type="ECO:0000256" key="5">
    <source>
        <dbReference type="ARBA" id="ARBA00022701"/>
    </source>
</evidence>
<dbReference type="InterPro" id="IPR041589">
    <property type="entry name" value="DNAH3_AAA_lid_1"/>
</dbReference>
<dbReference type="InterPro" id="IPR041466">
    <property type="entry name" value="Dynein_AAA5_ext"/>
</dbReference>
<feature type="coiled-coil region" evidence="18">
    <location>
        <begin position="1504"/>
        <end position="1531"/>
    </location>
</feature>
<keyword evidence="5" id="KW-0493">Microtubule</keyword>
<dbReference type="GO" id="GO:0007018">
    <property type="term" value="P:microtubule-based movement"/>
    <property type="evidence" value="ECO:0007669"/>
    <property type="project" value="InterPro"/>
</dbReference>
<evidence type="ECO:0000256" key="16">
    <source>
        <dbReference type="ARBA" id="ARBA00023273"/>
    </source>
</evidence>
<dbReference type="InterPro" id="IPR001298">
    <property type="entry name" value="Filamin/ABP280_rpt"/>
</dbReference>
<dbReference type="Gene3D" id="1.10.8.710">
    <property type="match status" value="1"/>
</dbReference>
<feature type="coiled-coil region" evidence="18">
    <location>
        <begin position="3618"/>
        <end position="3655"/>
    </location>
</feature>
<evidence type="ECO:0000256" key="17">
    <source>
        <dbReference type="PROSITE-ProRule" id="PRU00087"/>
    </source>
</evidence>
<dbReference type="InterPro" id="IPR035706">
    <property type="entry name" value="AAA_9"/>
</dbReference>
<comment type="similarity">
    <text evidence="2">Belongs to the dynein heavy chain family.</text>
</comment>
<dbReference type="InterPro" id="IPR041228">
    <property type="entry name" value="Dynein_C"/>
</dbReference>
<dbReference type="FunFam" id="3.40.50.300:FF:000738">
    <property type="entry name" value="Dynein heavy chain axonemal"/>
    <property type="match status" value="1"/>
</dbReference>
<dbReference type="GO" id="GO:0005524">
    <property type="term" value="F:ATP binding"/>
    <property type="evidence" value="ECO:0007669"/>
    <property type="project" value="UniProtKB-KW"/>
</dbReference>
<dbReference type="CDD" id="cd00102">
    <property type="entry name" value="IPT"/>
    <property type="match status" value="1"/>
</dbReference>
<feature type="region of interest" description="Disordered" evidence="19">
    <location>
        <begin position="667"/>
        <end position="695"/>
    </location>
</feature>
<protein>
    <recommendedName>
        <fullName evidence="20">AAA+ ATPase domain-containing protein</fullName>
    </recommendedName>
</protein>
<dbReference type="Gene3D" id="3.10.490.20">
    <property type="match status" value="1"/>
</dbReference>
<dbReference type="Gene3D" id="1.20.920.30">
    <property type="match status" value="1"/>
</dbReference>